<evidence type="ECO:0000313" key="2">
    <source>
        <dbReference type="Proteomes" id="UP001501195"/>
    </source>
</evidence>
<organism evidence="1 2">
    <name type="scientific">Kineococcus glutinatus</name>
    <dbReference type="NCBI Taxonomy" id="1070872"/>
    <lineage>
        <taxon>Bacteria</taxon>
        <taxon>Bacillati</taxon>
        <taxon>Actinomycetota</taxon>
        <taxon>Actinomycetes</taxon>
        <taxon>Kineosporiales</taxon>
        <taxon>Kineosporiaceae</taxon>
        <taxon>Kineococcus</taxon>
    </lineage>
</organism>
<dbReference type="RefSeq" id="WP_345711243.1">
    <property type="nucleotide sequence ID" value="NZ_BAABIL010000119.1"/>
</dbReference>
<proteinExistence type="predicted"/>
<comment type="caution">
    <text evidence="1">The sequence shown here is derived from an EMBL/GenBank/DDBJ whole genome shotgun (WGS) entry which is preliminary data.</text>
</comment>
<keyword evidence="2" id="KW-1185">Reference proteome</keyword>
<evidence type="ECO:0000313" key="1">
    <source>
        <dbReference type="EMBL" id="GAA4969466.1"/>
    </source>
</evidence>
<protein>
    <submittedName>
        <fullName evidence="1">Uncharacterized protein</fullName>
    </submittedName>
</protein>
<sequence length="108" mass="11674">MGNIEPQITWEVALPSRQTSRVISRLRDQGVVRAAVIDADLQAALDKVDAQTTAIGSSMAAVVRVAQAQRQLEQLAPEASGRLALLADSHALGLADVVTDLQHRLRRR</sequence>
<reference evidence="2" key="1">
    <citation type="journal article" date="2019" name="Int. J. Syst. Evol. Microbiol.">
        <title>The Global Catalogue of Microorganisms (GCM) 10K type strain sequencing project: providing services to taxonomists for standard genome sequencing and annotation.</title>
        <authorList>
            <consortium name="The Broad Institute Genomics Platform"/>
            <consortium name="The Broad Institute Genome Sequencing Center for Infectious Disease"/>
            <person name="Wu L."/>
            <person name="Ma J."/>
        </authorList>
    </citation>
    <scope>NUCLEOTIDE SEQUENCE [LARGE SCALE GENOMIC DNA]</scope>
    <source>
        <strain evidence="2">JCM 18126</strain>
    </source>
</reference>
<gene>
    <name evidence="1" type="ORF">GCM10023225_09660</name>
</gene>
<name>A0ABP9HF32_9ACTN</name>
<dbReference type="EMBL" id="BAABIL010000119">
    <property type="protein sequence ID" value="GAA4969466.1"/>
    <property type="molecule type" value="Genomic_DNA"/>
</dbReference>
<accession>A0ABP9HF32</accession>
<dbReference type="Proteomes" id="UP001501195">
    <property type="component" value="Unassembled WGS sequence"/>
</dbReference>